<comment type="caution">
    <text evidence="1">The sequence shown here is derived from an EMBL/GenBank/DDBJ whole genome shotgun (WGS) entry which is preliminary data.</text>
</comment>
<proteinExistence type="predicted"/>
<evidence type="ECO:0000313" key="1">
    <source>
        <dbReference type="EMBL" id="KKL46229.1"/>
    </source>
</evidence>
<sequence>MKNKIYDIVLAARTEGVIPGKTKKLAESDTEDILEALKSNGVRAGYAHKDTEAKYYQGIKASASDGHLYFLGDIADNLFEQMKEKDGYLVFIPKDAK</sequence>
<dbReference type="EMBL" id="LAZR01034110">
    <property type="protein sequence ID" value="KKL46229.1"/>
    <property type="molecule type" value="Genomic_DNA"/>
</dbReference>
<protein>
    <submittedName>
        <fullName evidence="1">Uncharacterized protein</fullName>
    </submittedName>
</protein>
<gene>
    <name evidence="1" type="ORF">LCGC14_2347640</name>
</gene>
<dbReference type="AlphaFoldDB" id="A0A0F9CAW9"/>
<accession>A0A0F9CAW9</accession>
<reference evidence="1" key="1">
    <citation type="journal article" date="2015" name="Nature">
        <title>Complex archaea that bridge the gap between prokaryotes and eukaryotes.</title>
        <authorList>
            <person name="Spang A."/>
            <person name="Saw J.H."/>
            <person name="Jorgensen S.L."/>
            <person name="Zaremba-Niedzwiedzka K."/>
            <person name="Martijn J."/>
            <person name="Lind A.E."/>
            <person name="van Eijk R."/>
            <person name="Schleper C."/>
            <person name="Guy L."/>
            <person name="Ettema T.J."/>
        </authorList>
    </citation>
    <scope>NUCLEOTIDE SEQUENCE</scope>
</reference>
<name>A0A0F9CAW9_9ZZZZ</name>
<organism evidence="1">
    <name type="scientific">marine sediment metagenome</name>
    <dbReference type="NCBI Taxonomy" id="412755"/>
    <lineage>
        <taxon>unclassified sequences</taxon>
        <taxon>metagenomes</taxon>
        <taxon>ecological metagenomes</taxon>
    </lineage>
</organism>